<dbReference type="Pfam" id="PF01565">
    <property type="entry name" value="FAD_binding_4"/>
    <property type="match status" value="1"/>
</dbReference>
<protein>
    <recommendedName>
        <fullName evidence="7">FAD-binding PCMH-type domain-containing protein</fullName>
    </recommendedName>
</protein>
<comment type="cofactor">
    <cofactor evidence="1">
        <name>FAD</name>
        <dbReference type="ChEBI" id="CHEBI:57692"/>
    </cofactor>
</comment>
<evidence type="ECO:0000259" key="7">
    <source>
        <dbReference type="PROSITE" id="PS51387"/>
    </source>
</evidence>
<dbReference type="InterPro" id="IPR006094">
    <property type="entry name" value="Oxid_FAD_bind_N"/>
</dbReference>
<dbReference type="PROSITE" id="PS51387">
    <property type="entry name" value="FAD_PCMH"/>
    <property type="match status" value="1"/>
</dbReference>
<dbReference type="Proteomes" id="UP001160390">
    <property type="component" value="Unassembled WGS sequence"/>
</dbReference>
<dbReference type="EMBL" id="CABFNP030000813">
    <property type="protein sequence ID" value="CAI6088121.1"/>
    <property type="molecule type" value="Genomic_DNA"/>
</dbReference>
<dbReference type="InterPro" id="IPR036318">
    <property type="entry name" value="FAD-bd_PCMH-like_sf"/>
</dbReference>
<evidence type="ECO:0000256" key="2">
    <source>
        <dbReference type="ARBA" id="ARBA00005466"/>
    </source>
</evidence>
<keyword evidence="4" id="KW-0274">FAD</keyword>
<keyword evidence="5" id="KW-0560">Oxidoreductase</keyword>
<keyword evidence="6" id="KW-0732">Signal</keyword>
<dbReference type="InterPro" id="IPR012951">
    <property type="entry name" value="BBE"/>
</dbReference>
<dbReference type="Pfam" id="PF08031">
    <property type="entry name" value="BBE"/>
    <property type="match status" value="1"/>
</dbReference>
<dbReference type="GO" id="GO:0071949">
    <property type="term" value="F:FAD binding"/>
    <property type="evidence" value="ECO:0007669"/>
    <property type="project" value="InterPro"/>
</dbReference>
<accession>A0AA35M0A0</accession>
<evidence type="ECO:0000256" key="5">
    <source>
        <dbReference type="ARBA" id="ARBA00023002"/>
    </source>
</evidence>
<evidence type="ECO:0000313" key="9">
    <source>
        <dbReference type="Proteomes" id="UP001160390"/>
    </source>
</evidence>
<gene>
    <name evidence="8" type="ORF">CCHLO57077_00015693</name>
</gene>
<dbReference type="Gene3D" id="3.30.465.10">
    <property type="match status" value="2"/>
</dbReference>
<organism evidence="8 9">
    <name type="scientific">Clonostachys chloroleuca</name>
    <dbReference type="NCBI Taxonomy" id="1926264"/>
    <lineage>
        <taxon>Eukaryota</taxon>
        <taxon>Fungi</taxon>
        <taxon>Dikarya</taxon>
        <taxon>Ascomycota</taxon>
        <taxon>Pezizomycotina</taxon>
        <taxon>Sordariomycetes</taxon>
        <taxon>Hypocreomycetidae</taxon>
        <taxon>Hypocreales</taxon>
        <taxon>Bionectriaceae</taxon>
        <taxon>Clonostachys</taxon>
    </lineage>
</organism>
<dbReference type="AlphaFoldDB" id="A0AA35M0A0"/>
<evidence type="ECO:0000256" key="6">
    <source>
        <dbReference type="SAM" id="SignalP"/>
    </source>
</evidence>
<evidence type="ECO:0000256" key="4">
    <source>
        <dbReference type="ARBA" id="ARBA00022827"/>
    </source>
</evidence>
<feature type="signal peptide" evidence="6">
    <location>
        <begin position="1"/>
        <end position="17"/>
    </location>
</feature>
<sequence length="576" mass="62800">MHMNRFHLSFLAGLALAAPQRQDSGLSCKCYRGDDCWPSPSDWETLNRTVGGTLRKVTPPAASCYNEFDSMQTYDREACEAATAINSGVAPIGPYPTSETCLPTTNPEDTCLVGYLPEYVIMAETLEHIKTGVDFARDRNLRLIVRNSGHDFMGLSVGAGALPINTYSFKGAEFIDKYDGPGGYTGGAVTVAAGIQGMETVGFAGGYIQGGGHGSLSTIHGMAADHVLSVNLITANGEYVTADADKNPDLFWALKGGGPSTFGIVTLITVKMFPEQKSAGMVLSINATHTNDTELFWRAVDAFHGLANHYVDNGMFGYYELSELNLHVQPLMAPRMTAAELDKALEPLFEKLDKLNVPYTTYTKEYDTLYKDLLYGTDTAGANFVMGGRFFNRQDIEENHDELIEAFRTATTIPGWQEPGVAGTRGGRNPGWQEPGVMVGHIVGPGVGNPNPYNAIHPVFHLLSCRLVHRKTSWQGAGRNTITNIVDAALTKASPPGGSFVNEGDIEQSGWQSAYRGDNYPGLLEVHKKWDPEGVFYAKAMVGTEDWVEVDDPQDFARRPPKHDLCMLLHFVSFLS</sequence>
<dbReference type="SUPFAM" id="SSF56176">
    <property type="entry name" value="FAD-binding/transporter-associated domain-like"/>
    <property type="match status" value="1"/>
</dbReference>
<evidence type="ECO:0000256" key="1">
    <source>
        <dbReference type="ARBA" id="ARBA00001974"/>
    </source>
</evidence>
<dbReference type="PANTHER" id="PTHR42973">
    <property type="entry name" value="BINDING OXIDOREDUCTASE, PUTATIVE (AFU_ORTHOLOGUE AFUA_1G17690)-RELATED"/>
    <property type="match status" value="1"/>
</dbReference>
<comment type="caution">
    <text evidence="8">The sequence shown here is derived from an EMBL/GenBank/DDBJ whole genome shotgun (WGS) entry which is preliminary data.</text>
</comment>
<keyword evidence="9" id="KW-1185">Reference proteome</keyword>
<feature type="chain" id="PRO_5041357177" description="FAD-binding PCMH-type domain-containing protein" evidence="6">
    <location>
        <begin position="18"/>
        <end position="576"/>
    </location>
</feature>
<reference evidence="8" key="1">
    <citation type="submission" date="2023-01" db="EMBL/GenBank/DDBJ databases">
        <authorList>
            <person name="Piombo E."/>
        </authorList>
    </citation>
    <scope>NUCLEOTIDE SEQUENCE</scope>
</reference>
<dbReference type="GO" id="GO:0016491">
    <property type="term" value="F:oxidoreductase activity"/>
    <property type="evidence" value="ECO:0007669"/>
    <property type="project" value="UniProtKB-KW"/>
</dbReference>
<proteinExistence type="inferred from homology"/>
<dbReference type="InterPro" id="IPR016166">
    <property type="entry name" value="FAD-bd_PCMH"/>
</dbReference>
<keyword evidence="3" id="KW-0285">Flavoprotein</keyword>
<evidence type="ECO:0000313" key="8">
    <source>
        <dbReference type="EMBL" id="CAI6088121.1"/>
    </source>
</evidence>
<dbReference type="InterPro" id="IPR050416">
    <property type="entry name" value="FAD-linked_Oxidoreductase"/>
</dbReference>
<dbReference type="PANTHER" id="PTHR42973:SF39">
    <property type="entry name" value="FAD-BINDING PCMH-TYPE DOMAIN-CONTAINING PROTEIN"/>
    <property type="match status" value="1"/>
</dbReference>
<evidence type="ECO:0000256" key="3">
    <source>
        <dbReference type="ARBA" id="ARBA00022630"/>
    </source>
</evidence>
<name>A0AA35M0A0_9HYPO</name>
<dbReference type="InterPro" id="IPR016169">
    <property type="entry name" value="FAD-bd_PCMH_sub2"/>
</dbReference>
<comment type="similarity">
    <text evidence="2">Belongs to the oxygen-dependent FAD-linked oxidoreductase family.</text>
</comment>
<feature type="domain" description="FAD-binding PCMH-type" evidence="7">
    <location>
        <begin position="112"/>
        <end position="275"/>
    </location>
</feature>